<protein>
    <submittedName>
        <fullName evidence="2">DUF302 domain-containing protein</fullName>
    </submittedName>
</protein>
<dbReference type="RefSeq" id="WP_194509361.1">
    <property type="nucleotide sequence ID" value="NZ_JADILU010000007.1"/>
</dbReference>
<dbReference type="PANTHER" id="PTHR38342">
    <property type="entry name" value="SLR5037 PROTEIN"/>
    <property type="match status" value="1"/>
</dbReference>
<dbReference type="SUPFAM" id="SSF103247">
    <property type="entry name" value="TT1751-like"/>
    <property type="match status" value="1"/>
</dbReference>
<dbReference type="InterPro" id="IPR016796">
    <property type="entry name" value="UCP021774"/>
</dbReference>
<dbReference type="PIRSF" id="PIRSF021774">
    <property type="entry name" value="UCP021774"/>
    <property type="match status" value="1"/>
</dbReference>
<dbReference type="Proteomes" id="UP001597548">
    <property type="component" value="Unassembled WGS sequence"/>
</dbReference>
<feature type="domain" description="DUF302" evidence="1">
    <location>
        <begin position="35"/>
        <end position="98"/>
    </location>
</feature>
<evidence type="ECO:0000313" key="3">
    <source>
        <dbReference type="Proteomes" id="UP001597548"/>
    </source>
</evidence>
<dbReference type="PANTHER" id="PTHR38342:SF1">
    <property type="entry name" value="SLR5037 PROTEIN"/>
    <property type="match status" value="1"/>
</dbReference>
<accession>A0ABW5ZRV9</accession>
<dbReference type="Gene3D" id="3.30.310.70">
    <property type="entry name" value="TT1751-like domain"/>
    <property type="match status" value="1"/>
</dbReference>
<comment type="caution">
    <text evidence="2">The sequence shown here is derived from an EMBL/GenBank/DDBJ whole genome shotgun (WGS) entry which is preliminary data.</text>
</comment>
<reference evidence="3" key="1">
    <citation type="journal article" date="2019" name="Int. J. Syst. Evol. Microbiol.">
        <title>The Global Catalogue of Microorganisms (GCM) 10K type strain sequencing project: providing services to taxonomists for standard genome sequencing and annotation.</title>
        <authorList>
            <consortium name="The Broad Institute Genomics Platform"/>
            <consortium name="The Broad Institute Genome Sequencing Center for Infectious Disease"/>
            <person name="Wu L."/>
            <person name="Ma J."/>
        </authorList>
    </citation>
    <scope>NUCLEOTIDE SEQUENCE [LARGE SCALE GENOMIC DNA]</scope>
    <source>
        <strain evidence="3">KCTC 32514</strain>
    </source>
</reference>
<evidence type="ECO:0000259" key="1">
    <source>
        <dbReference type="Pfam" id="PF03625"/>
    </source>
</evidence>
<dbReference type="CDD" id="cd14797">
    <property type="entry name" value="DUF302"/>
    <property type="match status" value="1"/>
</dbReference>
<gene>
    <name evidence="2" type="ORF">ACFS29_08875</name>
</gene>
<dbReference type="Pfam" id="PF03625">
    <property type="entry name" value="DUF302"/>
    <property type="match status" value="1"/>
</dbReference>
<dbReference type="InterPro" id="IPR005180">
    <property type="entry name" value="DUF302"/>
</dbReference>
<proteinExistence type="predicted"/>
<dbReference type="EMBL" id="JBHUOS010000008">
    <property type="protein sequence ID" value="MFD2915749.1"/>
    <property type="molecule type" value="Genomic_DNA"/>
</dbReference>
<sequence length="132" mass="14780">MSYYFTTTVNGRFEAIEKRVVELLKNEGFGVLTKIDIQQTLSDKLQVDFKKYTILGACNPPFAYKVLLAEDKIGTMLPCNVIIQEHSPNVIEVSAINPMVSMQAVDSKTLGEVAQEVSLKLENVINKIENEK</sequence>
<evidence type="ECO:0000313" key="2">
    <source>
        <dbReference type="EMBL" id="MFD2915749.1"/>
    </source>
</evidence>
<keyword evidence="3" id="KW-1185">Reference proteome</keyword>
<organism evidence="2 3">
    <name type="scientific">Psychroserpens luteus</name>
    <dbReference type="NCBI Taxonomy" id="1434066"/>
    <lineage>
        <taxon>Bacteria</taxon>
        <taxon>Pseudomonadati</taxon>
        <taxon>Bacteroidota</taxon>
        <taxon>Flavobacteriia</taxon>
        <taxon>Flavobacteriales</taxon>
        <taxon>Flavobacteriaceae</taxon>
        <taxon>Psychroserpens</taxon>
    </lineage>
</organism>
<name>A0ABW5ZRV9_9FLAO</name>
<dbReference type="InterPro" id="IPR035923">
    <property type="entry name" value="TT1751-like_sf"/>
</dbReference>